<evidence type="ECO:0000256" key="6">
    <source>
        <dbReference type="ARBA" id="ARBA00022679"/>
    </source>
</evidence>
<feature type="transmembrane region" description="Helical" evidence="12">
    <location>
        <begin position="33"/>
        <end position="55"/>
    </location>
</feature>
<keyword evidence="7" id="KW-0418">Kinase</keyword>
<evidence type="ECO:0000256" key="8">
    <source>
        <dbReference type="ARBA" id="ARBA00023012"/>
    </source>
</evidence>
<evidence type="ECO:0000256" key="5">
    <source>
        <dbReference type="ARBA" id="ARBA00022553"/>
    </source>
</evidence>
<evidence type="ECO:0000256" key="9">
    <source>
        <dbReference type="ARBA" id="ARBA00024867"/>
    </source>
</evidence>
<keyword evidence="12" id="KW-0472">Membrane</keyword>
<comment type="catalytic activity">
    <reaction evidence="1">
        <text>ATP + protein L-histidine = ADP + protein N-phospho-L-histidine.</text>
        <dbReference type="EC" id="2.7.13.3"/>
    </reaction>
</comment>
<dbReference type="AlphaFoldDB" id="E7GHF0"/>
<dbReference type="CDD" id="cd00082">
    <property type="entry name" value="HisKA"/>
    <property type="match status" value="1"/>
</dbReference>
<dbReference type="SMART" id="SM00388">
    <property type="entry name" value="HisKA"/>
    <property type="match status" value="1"/>
</dbReference>
<name>E7GHF0_CLOS6</name>
<keyword evidence="12" id="KW-1133">Transmembrane helix</keyword>
<dbReference type="EC" id="2.7.13.3" evidence="3"/>
<gene>
    <name evidence="15" type="ORF">HMPREF9474_00343</name>
</gene>
<dbReference type="InterPro" id="IPR036097">
    <property type="entry name" value="HisK_dim/P_sf"/>
</dbReference>
<evidence type="ECO:0000256" key="12">
    <source>
        <dbReference type="SAM" id="Phobius"/>
    </source>
</evidence>
<feature type="transmembrane region" description="Helical" evidence="12">
    <location>
        <begin position="313"/>
        <end position="333"/>
    </location>
</feature>
<evidence type="ECO:0000259" key="13">
    <source>
        <dbReference type="PROSITE" id="PS50109"/>
    </source>
</evidence>
<reference evidence="15 16" key="1">
    <citation type="submission" date="2010-12" db="EMBL/GenBank/DDBJ databases">
        <title>The Genome Sequence of Clostridium symbiosum strain WAL-14163.</title>
        <authorList>
            <person name="Earl A."/>
            <person name="Ward D."/>
            <person name="Feldgarden M."/>
            <person name="Gevers D."/>
            <person name="Finegold S.M."/>
            <person name="Summanen P.H."/>
            <person name="Molitoris D.R."/>
            <person name="Vaisanen M.L."/>
            <person name="Daigneault M."/>
            <person name="Young S.K."/>
            <person name="Zeng Q."/>
            <person name="Gargeya S."/>
            <person name="Fitzgerald M."/>
            <person name="Haas B."/>
            <person name="Abouelleil A."/>
            <person name="Alvarado L."/>
            <person name="Arachchi H.M."/>
            <person name="Berlin A."/>
            <person name="Brown A."/>
            <person name="Chapman S.B."/>
            <person name="Chen Z."/>
            <person name="Dunbar C."/>
            <person name="Freedman E."/>
            <person name="Gearin G."/>
            <person name="Gellesch M."/>
            <person name="Goldberg J."/>
            <person name="Griggs A."/>
            <person name="Gujja S."/>
            <person name="Heilman E."/>
            <person name="Heiman D."/>
            <person name="Howarth C."/>
            <person name="Larson L."/>
            <person name="Lui A."/>
            <person name="MacDonald P.J.P."/>
            <person name="Mehta T."/>
            <person name="Montmayeur A."/>
            <person name="Murphy C."/>
            <person name="Neiman D."/>
            <person name="Pearson M."/>
            <person name="Priest M."/>
            <person name="Roberts A."/>
            <person name="Saif S."/>
            <person name="Shea T."/>
            <person name="Shenoy N."/>
            <person name="Sisk P."/>
            <person name="Stolte C."/>
            <person name="Sykes S."/>
            <person name="White J."/>
            <person name="Yandava C."/>
            <person name="Nusbaum C."/>
            <person name="Birren B."/>
        </authorList>
    </citation>
    <scope>NUCLEOTIDE SEQUENCE [LARGE SCALE GENOMIC DNA]</scope>
    <source>
        <strain evidence="15 16">WAL-14163</strain>
    </source>
</reference>
<dbReference type="CDD" id="cd16922">
    <property type="entry name" value="HATPase_EvgS-ArcB-TorS-like"/>
    <property type="match status" value="1"/>
</dbReference>
<dbReference type="InterPro" id="IPR036890">
    <property type="entry name" value="HATPase_C_sf"/>
</dbReference>
<dbReference type="GO" id="GO:0009927">
    <property type="term" value="F:histidine phosphotransfer kinase activity"/>
    <property type="evidence" value="ECO:0007669"/>
    <property type="project" value="TreeGrafter"/>
</dbReference>
<dbReference type="EMBL" id="ADLQ01000011">
    <property type="protein sequence ID" value="EGA95783.1"/>
    <property type="molecule type" value="Genomic_DNA"/>
</dbReference>
<dbReference type="InterPro" id="IPR005467">
    <property type="entry name" value="His_kinase_dom"/>
</dbReference>
<dbReference type="InterPro" id="IPR011006">
    <property type="entry name" value="CheY-like_superfamily"/>
</dbReference>
<protein>
    <recommendedName>
        <fullName evidence="10">Circadian input-output histidine kinase CikA</fullName>
        <ecNumber evidence="3">2.7.13.3</ecNumber>
    </recommendedName>
    <alternativeName>
        <fullName evidence="4">Stage 0 sporulation protein A homolog</fullName>
    </alternativeName>
</protein>
<dbReference type="Pfam" id="PF02518">
    <property type="entry name" value="HATPase_c"/>
    <property type="match status" value="1"/>
</dbReference>
<dbReference type="PANTHER" id="PTHR43047">
    <property type="entry name" value="TWO-COMPONENT HISTIDINE PROTEIN KINASE"/>
    <property type="match status" value="1"/>
</dbReference>
<evidence type="ECO:0000313" key="16">
    <source>
        <dbReference type="Proteomes" id="UP000002970"/>
    </source>
</evidence>
<comment type="similarity">
    <text evidence="2">In the N-terminal section; belongs to the phytochrome family.</text>
</comment>
<evidence type="ECO:0000256" key="2">
    <source>
        <dbReference type="ARBA" id="ARBA00006402"/>
    </source>
</evidence>
<dbReference type="SUPFAM" id="SSF47384">
    <property type="entry name" value="Homodimeric domain of signal transducing histidine kinase"/>
    <property type="match status" value="1"/>
</dbReference>
<keyword evidence="16" id="KW-1185">Reference proteome</keyword>
<accession>E7GHF0</accession>
<dbReference type="STRING" id="1512.GCA_900049235_00384"/>
<dbReference type="InterPro" id="IPR001789">
    <property type="entry name" value="Sig_transdc_resp-reg_receiver"/>
</dbReference>
<dbReference type="Gene3D" id="1.10.287.130">
    <property type="match status" value="1"/>
</dbReference>
<dbReference type="PRINTS" id="PR00344">
    <property type="entry name" value="BCTRLSENSOR"/>
</dbReference>
<dbReference type="Proteomes" id="UP000002970">
    <property type="component" value="Unassembled WGS sequence"/>
</dbReference>
<dbReference type="PROSITE" id="PS50109">
    <property type="entry name" value="HIS_KIN"/>
    <property type="match status" value="1"/>
</dbReference>
<comment type="caution">
    <text evidence="15">The sequence shown here is derived from an EMBL/GenBank/DDBJ whole genome shotgun (WGS) entry which is preliminary data.</text>
</comment>
<dbReference type="FunFam" id="3.30.565.10:FF:000010">
    <property type="entry name" value="Sensor histidine kinase RcsC"/>
    <property type="match status" value="1"/>
</dbReference>
<dbReference type="Pfam" id="PF00512">
    <property type="entry name" value="HisKA"/>
    <property type="match status" value="1"/>
</dbReference>
<dbReference type="Pfam" id="PF00072">
    <property type="entry name" value="Response_reg"/>
    <property type="match status" value="1"/>
</dbReference>
<evidence type="ECO:0000256" key="1">
    <source>
        <dbReference type="ARBA" id="ARBA00000085"/>
    </source>
</evidence>
<feature type="domain" description="Response regulatory" evidence="14">
    <location>
        <begin position="621"/>
        <end position="742"/>
    </location>
</feature>
<dbReference type="HOGENOM" id="CLU_000445_114_21_9"/>
<evidence type="ECO:0000256" key="4">
    <source>
        <dbReference type="ARBA" id="ARBA00018672"/>
    </source>
</evidence>
<dbReference type="GO" id="GO:0005886">
    <property type="term" value="C:plasma membrane"/>
    <property type="evidence" value="ECO:0007669"/>
    <property type="project" value="TreeGrafter"/>
</dbReference>
<dbReference type="CDD" id="cd17546">
    <property type="entry name" value="REC_hyHK_CKI1_RcsC-like"/>
    <property type="match status" value="1"/>
</dbReference>
<proteinExistence type="inferred from homology"/>
<evidence type="ECO:0000256" key="11">
    <source>
        <dbReference type="PROSITE-ProRule" id="PRU00169"/>
    </source>
</evidence>
<sequence>MQKGFCVHRRMKIRIRFRMKETDVDKPGIGSRAILRTVISVVCIFVTGILLFYAYNNITKSMSASNLRRVAQQNITVYDMRFSDNRSMLRNISGTLKMFNQMDREQLSRYLDKNAAENHLFGIYLIDSEGYISGKDGGRKKIQPSSDLDRLLKEKEDVFRVGVFNSSEDAVFVGIPVEPYEVAGVQVAAVAMAYSNASLYESLNEQLYDGAATIILADGYGHAFMRTVGNMSPGETFYSVETYFGELSFTNGIVLSNITERAIQGKSTTIWAKDGKVEYCISVLPFKSMDGYQIFMVPAEVIKAAVSDNLRKVLVNCGMSLVLVALTLIYFNLYTYRRDKGQYLEIIRAKEEAEAANRAKSMFLSNMSHDIRTPMNAIIGMTRIARENIGDGERVEDCLKKIDISSRLLLGIINDVLDMSKIEARKVELAREAFSMGAMIDSNRMIMERQAENKQLTLEFKKTNLNHDAVVGDSVRLSQIIMNILSNAVKCTPEGGRITFEIIELPCTREDSGRYRFVISDTGVGMSEEFQKHIFEPFTQENDYGRSRYKGTGLGMAITKKLVELMGGTVEVESRQGEGTVFRVELELPLASQEEVQSGTKEPEDSVFRSQELLDSLAGKRCLIAEDNELNAEIAAAFLEMAGIKSEKASNGQEAVEIYKRRENGFFDIILMDIRMPEMDGYEACRQIRGAGRRDSLTIPIVAMTANAFSEDIELAGKSGMNAHLAKPVDAEQMISLLKEVLAGEKNG</sequence>
<dbReference type="InterPro" id="IPR003661">
    <property type="entry name" value="HisK_dim/P_dom"/>
</dbReference>
<dbReference type="InterPro" id="IPR004358">
    <property type="entry name" value="Sig_transdc_His_kin-like_C"/>
</dbReference>
<keyword evidence="12" id="KW-0812">Transmembrane</keyword>
<dbReference type="InterPro" id="IPR003594">
    <property type="entry name" value="HATPase_dom"/>
</dbReference>
<feature type="modified residue" description="4-aspartylphosphate" evidence="11">
    <location>
        <position position="673"/>
    </location>
</feature>
<evidence type="ECO:0000256" key="10">
    <source>
        <dbReference type="ARBA" id="ARBA00074306"/>
    </source>
</evidence>
<dbReference type="Gene3D" id="3.40.50.2300">
    <property type="match status" value="1"/>
</dbReference>
<evidence type="ECO:0000259" key="14">
    <source>
        <dbReference type="PROSITE" id="PS50110"/>
    </source>
</evidence>
<dbReference type="Gene3D" id="3.30.565.10">
    <property type="entry name" value="Histidine kinase-like ATPase, C-terminal domain"/>
    <property type="match status" value="1"/>
</dbReference>
<evidence type="ECO:0000313" key="15">
    <source>
        <dbReference type="EMBL" id="EGA95783.1"/>
    </source>
</evidence>
<evidence type="ECO:0000256" key="7">
    <source>
        <dbReference type="ARBA" id="ARBA00022777"/>
    </source>
</evidence>
<comment type="function">
    <text evidence="9">May play the central regulatory role in sporulation. It may be an element of the effector pathway responsible for the activation of sporulation genes in response to nutritional stress. Spo0A may act in concert with spo0H (a sigma factor) to control the expression of some genes that are critical to the sporulation process.</text>
</comment>
<dbReference type="SUPFAM" id="SSF55874">
    <property type="entry name" value="ATPase domain of HSP90 chaperone/DNA topoisomerase II/histidine kinase"/>
    <property type="match status" value="1"/>
</dbReference>
<dbReference type="SMART" id="SM00448">
    <property type="entry name" value="REC"/>
    <property type="match status" value="1"/>
</dbReference>
<keyword evidence="6" id="KW-0808">Transferase</keyword>
<evidence type="ECO:0000256" key="3">
    <source>
        <dbReference type="ARBA" id="ARBA00012438"/>
    </source>
</evidence>
<dbReference type="GO" id="GO:0000155">
    <property type="term" value="F:phosphorelay sensor kinase activity"/>
    <property type="evidence" value="ECO:0007669"/>
    <property type="project" value="InterPro"/>
</dbReference>
<dbReference type="SUPFAM" id="SSF52172">
    <property type="entry name" value="CheY-like"/>
    <property type="match status" value="1"/>
</dbReference>
<feature type="domain" description="Histidine kinase" evidence="13">
    <location>
        <begin position="366"/>
        <end position="590"/>
    </location>
</feature>
<dbReference type="PANTHER" id="PTHR43047:SF72">
    <property type="entry name" value="OSMOSENSING HISTIDINE PROTEIN KINASE SLN1"/>
    <property type="match status" value="1"/>
</dbReference>
<organism evidence="15 16">
    <name type="scientific">Clostridium symbiosum (strain WAL-14163)</name>
    <dbReference type="NCBI Taxonomy" id="742740"/>
    <lineage>
        <taxon>Bacteria</taxon>
        <taxon>Bacillati</taxon>
        <taxon>Bacillota</taxon>
        <taxon>Clostridia</taxon>
        <taxon>Lachnospirales</taxon>
        <taxon>Lachnospiraceae</taxon>
        <taxon>Otoolea</taxon>
    </lineage>
</organism>
<keyword evidence="5 11" id="KW-0597">Phosphoprotein</keyword>
<dbReference type="SMART" id="SM00387">
    <property type="entry name" value="HATPase_c"/>
    <property type="match status" value="1"/>
</dbReference>
<dbReference type="PROSITE" id="PS50110">
    <property type="entry name" value="RESPONSE_REGULATORY"/>
    <property type="match status" value="1"/>
</dbReference>
<keyword evidence="8" id="KW-0902">Two-component regulatory system</keyword>
<dbReference type="eggNOG" id="COG2205">
    <property type="taxonomic scope" value="Bacteria"/>
</dbReference>